<dbReference type="Gene3D" id="3.40.50.300">
    <property type="entry name" value="P-loop containing nucleotide triphosphate hydrolases"/>
    <property type="match status" value="1"/>
</dbReference>
<evidence type="ECO:0000313" key="3">
    <source>
        <dbReference type="Proteomes" id="UP000297564"/>
    </source>
</evidence>
<comment type="caution">
    <text evidence="2">The sequence shown here is derived from an EMBL/GenBank/DDBJ whole genome shotgun (WGS) entry which is preliminary data.</text>
</comment>
<proteinExistence type="predicted"/>
<dbReference type="NCBIfam" id="NF033429">
    <property type="entry name" value="ImuA_translesion"/>
    <property type="match status" value="1"/>
</dbReference>
<feature type="region of interest" description="Disordered" evidence="1">
    <location>
        <begin position="1"/>
        <end position="22"/>
    </location>
</feature>
<reference evidence="2 3" key="1">
    <citation type="submission" date="2019-03" db="EMBL/GenBank/DDBJ databases">
        <title>Ramlibacter rhizophilus CCTCC AB2015357, whole genome shotgun sequence.</title>
        <authorList>
            <person name="Zhang X."/>
            <person name="Feng G."/>
            <person name="Zhu H."/>
        </authorList>
    </citation>
    <scope>NUCLEOTIDE SEQUENCE [LARGE SCALE GENOMIC DNA]</scope>
    <source>
        <strain evidence="2 3">CCTCC AB2015357</strain>
    </source>
</reference>
<dbReference type="EMBL" id="SMLL01000002">
    <property type="protein sequence ID" value="TFZ03318.1"/>
    <property type="molecule type" value="Genomic_DNA"/>
</dbReference>
<dbReference type="InterPro" id="IPR047610">
    <property type="entry name" value="ImuA_translesion"/>
</dbReference>
<gene>
    <name evidence="2" type="primary">imuA</name>
    <name evidence="2" type="ORF">EZ242_05380</name>
</gene>
<dbReference type="SUPFAM" id="SSF52540">
    <property type="entry name" value="P-loop containing nucleoside triphosphate hydrolases"/>
    <property type="match status" value="1"/>
</dbReference>
<protein>
    <submittedName>
        <fullName evidence="2">Translesion DNA synthesis-associated protein ImuA</fullName>
    </submittedName>
</protein>
<dbReference type="Proteomes" id="UP000297564">
    <property type="component" value="Unassembled WGS sequence"/>
</dbReference>
<name>A0A4Z0BYE1_9BURK</name>
<dbReference type="OrthoDB" id="9811176at2"/>
<dbReference type="InterPro" id="IPR027417">
    <property type="entry name" value="P-loop_NTPase"/>
</dbReference>
<dbReference type="AlphaFoldDB" id="A0A4Z0BYE1"/>
<keyword evidence="3" id="KW-1185">Reference proteome</keyword>
<evidence type="ECO:0000256" key="1">
    <source>
        <dbReference type="SAM" id="MobiDB-lite"/>
    </source>
</evidence>
<organism evidence="2 3">
    <name type="scientific">Ramlibacter rhizophilus</name>
    <dbReference type="NCBI Taxonomy" id="1781167"/>
    <lineage>
        <taxon>Bacteria</taxon>
        <taxon>Pseudomonadati</taxon>
        <taxon>Pseudomonadota</taxon>
        <taxon>Betaproteobacteria</taxon>
        <taxon>Burkholderiales</taxon>
        <taxon>Comamonadaceae</taxon>
        <taxon>Ramlibacter</taxon>
    </lineage>
</organism>
<accession>A0A4Z0BYE1</accession>
<evidence type="ECO:0000313" key="2">
    <source>
        <dbReference type="EMBL" id="TFZ03318.1"/>
    </source>
</evidence>
<sequence length="320" mass="34663">MGVEREVLGLEQAGGRGRGRGHVNKTWVRRKTGARTFRVCPSRAKHCINKQLSWPCRRPVSAILSSPPAADLALPSHVWRGAEQAAQEEFVLPTGLPPLDAVLPGGGWPVGQLVEVLQTRPQQHVWRLLVPALARAVQAGRGPVVLVGPPHPVFAPSLAAQGLAPERLLWVKAVPPAARLWAAEQALRCAESVAVLAWLPQVQSAELRRLHLAAQQHRRLLFAFRPESARAQSSPARLRLLLESGEALKVHVLKRRGPPLVSPVLLPPWQALLADWLRARARGEAAVGEVPSLAVAPPPRARARRPLSHAALDRTPTSAG</sequence>
<feature type="region of interest" description="Disordered" evidence="1">
    <location>
        <begin position="295"/>
        <end position="320"/>
    </location>
</feature>